<sequence>MASHKTYPSSVTNTFTVQKTNPVLIVPAEPTPYEFKPLSDIDDQDGLRFYATGIHLYKDDRSKEGQDPARVIRDALAKALVYYYPISGRLREEVGRKLVVECNGQGVVFVEAQADVRVEDFGEAPSLPIPGAQQLLYGPENFGHEVTDQPLLYIQVTRFKCGGFAFGLQICHVIADAPGVVQFLTAIAELARDNTCTPSVTPVWDRHLLSASSTPLKSQFSHLEYHEPDTPNDTAHDIMLTTPADQMLHQSFFFSPKQMLALRKCLPLHLRAKATNFELITAAVWQSRAIALDYKSDLEVRVLFVVNARGKRKFRELPKGFYGNALVFPVARATTAKLKERPLGYALKLVRQAKEMASDEFLQSAMDLLVTHDRPHFVDTRTYLVSDVTRAGFDAVDFGWGGGVYGGPATAVPASASFFMKGRNERGEEGMVVPLCLPNFAMERFVVEMEGLMEDPGLDFYAC</sequence>
<dbReference type="PANTHER" id="PTHR31147:SF66">
    <property type="entry name" value="OS05G0315700 PROTEIN"/>
    <property type="match status" value="1"/>
</dbReference>
<protein>
    <submittedName>
        <fullName evidence="3">Benzyl alcohol O-benzoyltransferase-like protein</fullName>
    </submittedName>
</protein>
<evidence type="ECO:0000313" key="4">
    <source>
        <dbReference type="Proteomes" id="UP000623129"/>
    </source>
</evidence>
<dbReference type="PANTHER" id="PTHR31147">
    <property type="entry name" value="ACYL TRANSFERASE 4"/>
    <property type="match status" value="1"/>
</dbReference>
<dbReference type="GO" id="GO:0016740">
    <property type="term" value="F:transferase activity"/>
    <property type="evidence" value="ECO:0007669"/>
    <property type="project" value="UniProtKB-KW"/>
</dbReference>
<dbReference type="AlphaFoldDB" id="A0A833R1L8"/>
<dbReference type="InterPro" id="IPR023213">
    <property type="entry name" value="CAT-like_dom_sf"/>
</dbReference>
<comment type="similarity">
    <text evidence="1">Belongs to the plant acyltransferase family.</text>
</comment>
<evidence type="ECO:0000313" key="3">
    <source>
        <dbReference type="EMBL" id="KAF3328296.1"/>
    </source>
</evidence>
<dbReference type="EMBL" id="SWLB01000016">
    <property type="protein sequence ID" value="KAF3328296.1"/>
    <property type="molecule type" value="Genomic_DNA"/>
</dbReference>
<name>A0A833R1L8_9POAL</name>
<dbReference type="InterPro" id="IPR050898">
    <property type="entry name" value="Plant_acyltransferase"/>
</dbReference>
<organism evidence="3 4">
    <name type="scientific">Carex littledalei</name>
    <dbReference type="NCBI Taxonomy" id="544730"/>
    <lineage>
        <taxon>Eukaryota</taxon>
        <taxon>Viridiplantae</taxon>
        <taxon>Streptophyta</taxon>
        <taxon>Embryophyta</taxon>
        <taxon>Tracheophyta</taxon>
        <taxon>Spermatophyta</taxon>
        <taxon>Magnoliopsida</taxon>
        <taxon>Liliopsida</taxon>
        <taxon>Poales</taxon>
        <taxon>Cyperaceae</taxon>
        <taxon>Cyperoideae</taxon>
        <taxon>Cariceae</taxon>
        <taxon>Carex</taxon>
        <taxon>Carex subgen. Euthyceras</taxon>
    </lineage>
</organism>
<dbReference type="Proteomes" id="UP000623129">
    <property type="component" value="Unassembled WGS sequence"/>
</dbReference>
<accession>A0A833R1L8</accession>
<evidence type="ECO:0000256" key="1">
    <source>
        <dbReference type="ARBA" id="ARBA00009861"/>
    </source>
</evidence>
<dbReference type="OrthoDB" id="1483986at2759"/>
<dbReference type="Pfam" id="PF02458">
    <property type="entry name" value="Transferase"/>
    <property type="match status" value="1"/>
</dbReference>
<keyword evidence="4" id="KW-1185">Reference proteome</keyword>
<gene>
    <name evidence="3" type="ORF">FCM35_KLT06902</name>
</gene>
<reference evidence="3" key="1">
    <citation type="submission" date="2020-01" db="EMBL/GenBank/DDBJ databases">
        <title>Genome sequence of Kobresia littledalei, the first chromosome-level genome in the family Cyperaceae.</title>
        <authorList>
            <person name="Qu G."/>
        </authorList>
    </citation>
    <scope>NUCLEOTIDE SEQUENCE</scope>
    <source>
        <strain evidence="3">C.B.Clarke</strain>
        <tissue evidence="3">Leaf</tissue>
    </source>
</reference>
<evidence type="ECO:0000256" key="2">
    <source>
        <dbReference type="ARBA" id="ARBA00022679"/>
    </source>
</evidence>
<proteinExistence type="inferred from homology"/>
<dbReference type="Gene3D" id="3.30.559.10">
    <property type="entry name" value="Chloramphenicol acetyltransferase-like domain"/>
    <property type="match status" value="2"/>
</dbReference>
<comment type="caution">
    <text evidence="3">The sequence shown here is derived from an EMBL/GenBank/DDBJ whole genome shotgun (WGS) entry which is preliminary data.</text>
</comment>
<keyword evidence="2 3" id="KW-0808">Transferase</keyword>